<dbReference type="Gene3D" id="1.20.5.170">
    <property type="match status" value="1"/>
</dbReference>
<dbReference type="PANTHER" id="PTHR23351">
    <property type="entry name" value="FOS TRANSCRIPTION FACTOR-RELATED"/>
    <property type="match status" value="1"/>
</dbReference>
<dbReference type="GO" id="GO:0000978">
    <property type="term" value="F:RNA polymerase II cis-regulatory region sequence-specific DNA binding"/>
    <property type="evidence" value="ECO:0007669"/>
    <property type="project" value="TreeGrafter"/>
</dbReference>
<feature type="region of interest" description="Disordered" evidence="4">
    <location>
        <begin position="103"/>
        <end position="128"/>
    </location>
</feature>
<dbReference type="AlphaFoldDB" id="A0A813M6F4"/>
<name>A0A813M6F4_9BILA</name>
<dbReference type="Proteomes" id="UP000663879">
    <property type="component" value="Unassembled WGS sequence"/>
</dbReference>
<keyword evidence="2" id="KW-0238">DNA-binding</keyword>
<dbReference type="InterPro" id="IPR000837">
    <property type="entry name" value="AP-1"/>
</dbReference>
<proteinExistence type="predicted"/>
<evidence type="ECO:0000313" key="6">
    <source>
        <dbReference type="EMBL" id="CAF0713899.1"/>
    </source>
</evidence>
<accession>A0A813M6F4</accession>
<comment type="caution">
    <text evidence="6">The sequence shown here is derived from an EMBL/GenBank/DDBJ whole genome shotgun (WGS) entry which is preliminary data.</text>
</comment>
<keyword evidence="1" id="KW-0805">Transcription regulation</keyword>
<evidence type="ECO:0000313" key="7">
    <source>
        <dbReference type="Proteomes" id="UP000663879"/>
    </source>
</evidence>
<dbReference type="InterPro" id="IPR004827">
    <property type="entry name" value="bZIP"/>
</dbReference>
<reference evidence="6" key="1">
    <citation type="submission" date="2021-02" db="EMBL/GenBank/DDBJ databases">
        <authorList>
            <person name="Nowell W R."/>
        </authorList>
    </citation>
    <scope>NUCLEOTIDE SEQUENCE</scope>
    <source>
        <strain evidence="6">Ploen Becks lab</strain>
    </source>
</reference>
<feature type="domain" description="BZIP" evidence="5">
    <location>
        <begin position="178"/>
        <end position="241"/>
    </location>
</feature>
<dbReference type="OrthoDB" id="10043359at2759"/>
<dbReference type="GO" id="GO:0000981">
    <property type="term" value="F:DNA-binding transcription factor activity, RNA polymerase II-specific"/>
    <property type="evidence" value="ECO:0007669"/>
    <property type="project" value="TreeGrafter"/>
</dbReference>
<dbReference type="SUPFAM" id="SSF57959">
    <property type="entry name" value="Leucine zipper domain"/>
    <property type="match status" value="1"/>
</dbReference>
<keyword evidence="3" id="KW-0804">Transcription</keyword>
<gene>
    <name evidence="6" type="ORF">OXX778_LOCUS1394</name>
</gene>
<dbReference type="GO" id="GO:0005634">
    <property type="term" value="C:nucleus"/>
    <property type="evidence" value="ECO:0007669"/>
    <property type="project" value="TreeGrafter"/>
</dbReference>
<sequence length="332" mass="38460">MPPNFQPITTSNSTSTTLENTNNNNNWLINQTSISNINSNINLEDTVSDLFSEEFNMSDSNPYIGHQNFDEVFELTKSNNYNQPNYVSHVFESSIPRTSSRLSGIKQEPSFNEDTQSSFTYSNDSPLPVTEKVVNKKNGKEQVYEKWGPIKVRPRQRPAPTLASGRKSKNTKLTPEEEQKREERRKRNREAAEKCKQNREEIVKNLEKNYADLLSEQKMLLYQQDSLIKEKRALIEVLNEQNNVNVFNTTNNFSTNANSSYPMNSTNYAYSTNTQYQPQYVYPFPTQEIYYDQMNLQNNLLPSSSSQATTTSYMQDVHPTSYNSYDNNQWNQ</sequence>
<evidence type="ECO:0000256" key="3">
    <source>
        <dbReference type="ARBA" id="ARBA00023163"/>
    </source>
</evidence>
<protein>
    <recommendedName>
        <fullName evidence="5">BZIP domain-containing protein</fullName>
    </recommendedName>
</protein>
<keyword evidence="7" id="KW-1185">Reference proteome</keyword>
<evidence type="ECO:0000256" key="4">
    <source>
        <dbReference type="SAM" id="MobiDB-lite"/>
    </source>
</evidence>
<dbReference type="PANTHER" id="PTHR23351:SF24">
    <property type="entry name" value="ACTIVATING TRANSCRIPTION FACTOR 3-RELATED"/>
    <property type="match status" value="1"/>
</dbReference>
<feature type="compositionally biased region" description="Polar residues" evidence="4">
    <location>
        <begin position="109"/>
        <end position="125"/>
    </location>
</feature>
<evidence type="ECO:0000256" key="1">
    <source>
        <dbReference type="ARBA" id="ARBA00023015"/>
    </source>
</evidence>
<evidence type="ECO:0000259" key="5">
    <source>
        <dbReference type="PROSITE" id="PS50217"/>
    </source>
</evidence>
<organism evidence="6 7">
    <name type="scientific">Brachionus calyciflorus</name>
    <dbReference type="NCBI Taxonomy" id="104777"/>
    <lineage>
        <taxon>Eukaryota</taxon>
        <taxon>Metazoa</taxon>
        <taxon>Spiralia</taxon>
        <taxon>Gnathifera</taxon>
        <taxon>Rotifera</taxon>
        <taxon>Eurotatoria</taxon>
        <taxon>Monogononta</taxon>
        <taxon>Pseudotrocha</taxon>
        <taxon>Ploima</taxon>
        <taxon>Brachionidae</taxon>
        <taxon>Brachionus</taxon>
    </lineage>
</organism>
<evidence type="ECO:0000256" key="2">
    <source>
        <dbReference type="ARBA" id="ARBA00023125"/>
    </source>
</evidence>
<dbReference type="EMBL" id="CAJNOC010000088">
    <property type="protein sequence ID" value="CAF0713899.1"/>
    <property type="molecule type" value="Genomic_DNA"/>
</dbReference>
<dbReference type="PROSITE" id="PS50217">
    <property type="entry name" value="BZIP"/>
    <property type="match status" value="1"/>
</dbReference>
<dbReference type="InterPro" id="IPR046347">
    <property type="entry name" value="bZIP_sf"/>
</dbReference>
<feature type="region of interest" description="Disordered" evidence="4">
    <location>
        <begin position="145"/>
        <end position="194"/>
    </location>
</feature>